<dbReference type="InterPro" id="IPR008930">
    <property type="entry name" value="Terpenoid_cyclase/PrenylTrfase"/>
</dbReference>
<dbReference type="Pfam" id="PF17789">
    <property type="entry name" value="MG4"/>
    <property type="match status" value="1"/>
</dbReference>
<dbReference type="InterPro" id="IPR011626">
    <property type="entry name" value="Alpha-macroglobulin_TED"/>
</dbReference>
<accession>A0A182J2X8</accession>
<dbReference type="GO" id="GO:0005615">
    <property type="term" value="C:extracellular space"/>
    <property type="evidence" value="ECO:0007669"/>
    <property type="project" value="InterPro"/>
</dbReference>
<dbReference type="SUPFAM" id="SSF48239">
    <property type="entry name" value="Terpenoid cyclases/Protein prenyltransferases"/>
    <property type="match status" value="1"/>
</dbReference>
<name>A0A182J2X8_ANOAO</name>
<keyword evidence="5" id="KW-0882">Thioester bond</keyword>
<dbReference type="STRING" id="41427.A0A182J2X8"/>
<dbReference type="PANTHER" id="PTHR11412:SF136">
    <property type="entry name" value="CD109 ANTIGEN"/>
    <property type="match status" value="1"/>
</dbReference>
<dbReference type="PANTHER" id="PTHR11412">
    <property type="entry name" value="MACROGLOBULIN / COMPLEMENT"/>
    <property type="match status" value="1"/>
</dbReference>
<dbReference type="InterPro" id="IPR047565">
    <property type="entry name" value="Alpha-macroglob_thiol-ester_cl"/>
</dbReference>
<feature type="domain" description="Alpha-2-macroglobulin bait region" evidence="11">
    <location>
        <begin position="427"/>
        <end position="559"/>
    </location>
</feature>
<dbReference type="InterPro" id="IPR041555">
    <property type="entry name" value="MG3"/>
</dbReference>
<dbReference type="InterPro" id="IPR040839">
    <property type="entry name" value="MG4"/>
</dbReference>
<evidence type="ECO:0000256" key="6">
    <source>
        <dbReference type="ARBA" id="ARBA00023157"/>
    </source>
</evidence>
<dbReference type="Pfam" id="PF17791">
    <property type="entry name" value="MG3"/>
    <property type="match status" value="1"/>
</dbReference>
<organism evidence="14">
    <name type="scientific">Anopheles atroparvus</name>
    <name type="common">European mosquito</name>
    <dbReference type="NCBI Taxonomy" id="41427"/>
    <lineage>
        <taxon>Eukaryota</taxon>
        <taxon>Metazoa</taxon>
        <taxon>Ecdysozoa</taxon>
        <taxon>Arthropoda</taxon>
        <taxon>Hexapoda</taxon>
        <taxon>Insecta</taxon>
        <taxon>Pterygota</taxon>
        <taxon>Neoptera</taxon>
        <taxon>Endopterygota</taxon>
        <taxon>Diptera</taxon>
        <taxon>Nematocera</taxon>
        <taxon>Culicoidea</taxon>
        <taxon>Culicidae</taxon>
        <taxon>Anophelinae</taxon>
        <taxon>Anopheles</taxon>
    </lineage>
</organism>
<dbReference type="InterPro" id="IPR011625">
    <property type="entry name" value="A2M_N_BRD"/>
</dbReference>
<evidence type="ECO:0000256" key="5">
    <source>
        <dbReference type="ARBA" id="ARBA00022966"/>
    </source>
</evidence>
<proteinExistence type="predicted"/>
<dbReference type="Gene3D" id="2.60.40.2950">
    <property type="match status" value="1"/>
</dbReference>
<evidence type="ECO:0000256" key="9">
    <source>
        <dbReference type="ARBA" id="ARBA00063781"/>
    </source>
</evidence>
<evidence type="ECO:0000256" key="4">
    <source>
        <dbReference type="ARBA" id="ARBA00022859"/>
    </source>
</evidence>
<dbReference type="Gene3D" id="2.60.40.1940">
    <property type="match status" value="1"/>
</dbReference>
<keyword evidence="6" id="KW-1015">Disulfide bond</keyword>
<evidence type="ECO:0000256" key="1">
    <source>
        <dbReference type="ARBA" id="ARBA00004613"/>
    </source>
</evidence>
<feature type="domain" description="Alpha-macroglobulin receptor-binding" evidence="13">
    <location>
        <begin position="1231"/>
        <end position="1320"/>
    </location>
</feature>
<evidence type="ECO:0000256" key="8">
    <source>
        <dbReference type="ARBA" id="ARBA00057615"/>
    </source>
</evidence>
<dbReference type="SMART" id="SM01419">
    <property type="entry name" value="Thiol-ester_cl"/>
    <property type="match status" value="1"/>
</dbReference>
<dbReference type="InterPro" id="IPR036595">
    <property type="entry name" value="A-macroglobulin_rcpt-bd_sf"/>
</dbReference>
<dbReference type="Pfam" id="PF07678">
    <property type="entry name" value="TED_complement"/>
    <property type="match status" value="1"/>
</dbReference>
<dbReference type="Gene3D" id="2.60.120.1540">
    <property type="match status" value="1"/>
</dbReference>
<evidence type="ECO:0000256" key="7">
    <source>
        <dbReference type="ARBA" id="ARBA00023180"/>
    </source>
</evidence>
<evidence type="ECO:0000259" key="11">
    <source>
        <dbReference type="SMART" id="SM01359"/>
    </source>
</evidence>
<reference evidence="14" key="1">
    <citation type="submission" date="2022-08" db="UniProtKB">
        <authorList>
            <consortium name="EnsemblMetazoa"/>
        </authorList>
    </citation>
    <scope>IDENTIFICATION</scope>
    <source>
        <strain evidence="14">EBRO</strain>
    </source>
</reference>
<dbReference type="Gene3D" id="2.60.40.690">
    <property type="entry name" value="Alpha-macroglobulin, receptor-binding domain"/>
    <property type="match status" value="1"/>
</dbReference>
<comment type="subcellular location">
    <subcellularLocation>
        <location evidence="1">Secreted</location>
    </subcellularLocation>
</comment>
<keyword evidence="7" id="KW-0325">Glycoprotein</keyword>
<protein>
    <recommendedName>
        <fullName evidence="10">TEP1-F</fullName>
    </recommendedName>
</protein>
<dbReference type="InterPro" id="IPR001599">
    <property type="entry name" value="Macroglobln_a2"/>
</dbReference>
<dbReference type="SUPFAM" id="SSF49410">
    <property type="entry name" value="Alpha-macroglobulin receptor domain"/>
    <property type="match status" value="1"/>
</dbReference>
<keyword evidence="3" id="KW-0732">Signal</keyword>
<evidence type="ECO:0000259" key="12">
    <source>
        <dbReference type="SMART" id="SM01360"/>
    </source>
</evidence>
<dbReference type="InterPro" id="IPR013783">
    <property type="entry name" value="Ig-like_fold"/>
</dbReference>
<dbReference type="InterPro" id="IPR009048">
    <property type="entry name" value="A-macroglobulin_rcpt-bd"/>
</dbReference>
<keyword evidence="2" id="KW-0964">Secreted</keyword>
<dbReference type="Gene3D" id="2.60.40.10">
    <property type="entry name" value="Immunoglobulins"/>
    <property type="match status" value="2"/>
</dbReference>
<comment type="function">
    <text evidence="8">Binds covalently through a thioester bond to the pathogen surface resulting in pathogen clearance.</text>
</comment>
<dbReference type="Gene3D" id="2.20.130.20">
    <property type="match status" value="2"/>
</dbReference>
<evidence type="ECO:0000256" key="2">
    <source>
        <dbReference type="ARBA" id="ARBA00022525"/>
    </source>
</evidence>
<dbReference type="GO" id="GO:0002376">
    <property type="term" value="P:immune system process"/>
    <property type="evidence" value="ECO:0007669"/>
    <property type="project" value="UniProtKB-KW"/>
</dbReference>
<comment type="subunit">
    <text evidence="9">Heterodimer of a TEP1-N chain and an TEP1-C chain non-covalently linked. Forms a complex composed of TEP1-N and TEP1-C heterodimer, LRIM1 and APL1C; the interaction stabilizes TEP1-N and TEP1-C heterodimer, prevents its binding to tissues while circulating in the hemolymph and protects the thioester bond from hydrolysis. Mature TEP1 and to a lesser extent full-length TEP1 interact with SPCLIP1; the interaction is induced by microbial infection.</text>
</comment>
<dbReference type="Pfam" id="PF07677">
    <property type="entry name" value="A2M_recep"/>
    <property type="match status" value="1"/>
</dbReference>
<dbReference type="Pfam" id="PF21412">
    <property type="entry name" value="TEP1_CUB2"/>
    <property type="match status" value="1"/>
</dbReference>
<dbReference type="Pfam" id="PF00207">
    <property type="entry name" value="A2M"/>
    <property type="match status" value="1"/>
</dbReference>
<dbReference type="GO" id="GO:0004866">
    <property type="term" value="F:endopeptidase inhibitor activity"/>
    <property type="evidence" value="ECO:0007669"/>
    <property type="project" value="InterPro"/>
</dbReference>
<dbReference type="FunFam" id="2.60.40.1930:FF:000001">
    <property type="entry name" value="CD109 isoform 3"/>
    <property type="match status" value="1"/>
</dbReference>
<dbReference type="VEuPathDB" id="VectorBase:AATE010365"/>
<evidence type="ECO:0000256" key="10">
    <source>
        <dbReference type="ARBA" id="ARBA00078071"/>
    </source>
</evidence>
<dbReference type="Pfam" id="PF01835">
    <property type="entry name" value="MG2"/>
    <property type="match status" value="1"/>
</dbReference>
<dbReference type="InterPro" id="IPR050473">
    <property type="entry name" value="A2M/Complement_sys"/>
</dbReference>
<evidence type="ECO:0000313" key="14">
    <source>
        <dbReference type="EnsemblMetazoa" id="AATE010365-PA.1"/>
    </source>
</evidence>
<dbReference type="EnsemblMetazoa" id="AATE010365-RA">
    <property type="protein sequence ID" value="AATE010365-PA.1"/>
    <property type="gene ID" value="AATE010365"/>
</dbReference>
<sequence length="1331" mass="150385">MKCCVRSLVPLLVVFGICHGMLIIGPNKFRSNQKYTLVVCNFNHKRLDLLITMEGTSESNGKSALDLTRLVDVRQHTNKIVDFHIPDNLPQGSYKLTFQGQRGLSYLQEVPLSFESKSISGLIQINKPVFKPGDTVLFRVVVLNTELKPPVNVKTVKVVITDPHGNVIRRWSAGRLHVGVFENKLKISPVPLLGAWTITVHADGEDILVSKQFDVKEYVLSTFDVEVIPSTIPLEEHQGLDLTVSANYFFGKPVKGTAILDLYLEDDILDQSKRWEIHGTGHAKLNFKEPLNFEEKLQPVRVNLTFIEQFTNRTVTKQQEIQVYKHMYNVELVTERQQFRPEIPFKCEIRLKYHDGKPAKNVAVQLTVEGLDEDLDENLTSDRNGIIRKTFLPSSSTTNINIMAAVDGHDLLNEEITRNDITTDAYVKVELKSIIRLNKLLKLSVKCSQKMSFLVYYVVSRGQVIDTGYIKIRNIKTYHLQIMATANMMPKSKIILATLAHETLIYDTVDILFDDMLNNFKVYIQNKEVKPATEINLDVRGPPGSYVALAAYDESLLQHNTNHDVLWEDIVKLFNHFHLISDNEYDPIHSMGLFARAMDNIQIEGASGQFQRAGWQSNHAETKKLVAYRTNFLESWLWQNVTMAASGRLAISEIAPDTTTSWYVTGFAIHPVYGMGIIKKPIQITTVQPFYIVENLPYSIKRGEAVALQFTLFNNLAQDHTATVKMYNVANQTEFIECSEVLSCTKSVSVPALAGKPVSFFVKSRKLGEMVVRVKATITHDVTDAIEKVIRVMPDSLVKRDMESRYIGYNSYSNETFRLTLNIDKRADAGSPKIIFSLYPDLLTPVSENLENLLSVPTGSGEGNMIHFVPNVAVLDYLTARDVKNEQMINKATGLLRQGYQNQMKYRQADGSFGVWQNKGGSVFLTAFVANALQSASKYIPEVDIAMIATAFQWLAAKQSSSGHFVEVGSIIHQDLQGGVRNGIALTSYVLIAFMENKNARQSHGSVITKGIQYVNGSLPEVTDIYDRSIATYALALHKSTTPDIINKLIEQSTDIDRGKQRYWSRESHSVETTAYALLALLQAGRYIDGIPIMHWLVNQRHLTGSFPRTQDTFVGLKALTKLSEKITSARNDYTIQLRNPKTKQLKTYRIAPENAEALTVDIPSDVRILDVNVAGQGFGFFDVQYEYTVDMLNFNHRFNLTVEQFTYDSNYELKLKVCASFIPQLINERSNMALVEVNFPSGYVVDNDPITNPTGDKPIRKIEIRFGATSVVVYYDNMDMGLNCFTITAYRRFHVALSRPAHVLVHDFHEKEKYAIKVYNVQQQNVCDIC</sequence>
<dbReference type="InterPro" id="IPR002890">
    <property type="entry name" value="MG2"/>
</dbReference>
<evidence type="ECO:0000256" key="3">
    <source>
        <dbReference type="ARBA" id="ARBA00022729"/>
    </source>
</evidence>
<dbReference type="InterPro" id="IPR049135">
    <property type="entry name" value="TEP1_CUB2"/>
</dbReference>
<keyword evidence="4" id="KW-0391">Immunity</keyword>
<dbReference type="Gene3D" id="1.50.10.20">
    <property type="match status" value="1"/>
</dbReference>
<dbReference type="Pfam" id="PF07703">
    <property type="entry name" value="A2M_BRD"/>
    <property type="match status" value="1"/>
</dbReference>
<dbReference type="SMART" id="SM01361">
    <property type="entry name" value="A2M_recep"/>
    <property type="match status" value="1"/>
</dbReference>
<dbReference type="SMART" id="SM01359">
    <property type="entry name" value="A2M_N_2"/>
    <property type="match status" value="1"/>
</dbReference>
<dbReference type="SMART" id="SM01360">
    <property type="entry name" value="A2M"/>
    <property type="match status" value="1"/>
</dbReference>
<feature type="domain" description="Alpha-2-macroglobulin" evidence="12">
    <location>
        <begin position="635"/>
        <end position="726"/>
    </location>
</feature>
<evidence type="ECO:0000259" key="13">
    <source>
        <dbReference type="SMART" id="SM01361"/>
    </source>
</evidence>
<dbReference type="Gene3D" id="2.60.40.1930">
    <property type="match status" value="2"/>
</dbReference>